<dbReference type="Proteomes" id="UP001177003">
    <property type="component" value="Chromosome 3"/>
</dbReference>
<reference evidence="2" key="1">
    <citation type="submission" date="2023-04" db="EMBL/GenBank/DDBJ databases">
        <authorList>
            <person name="Vijverberg K."/>
            <person name="Xiong W."/>
            <person name="Schranz E."/>
        </authorList>
    </citation>
    <scope>NUCLEOTIDE SEQUENCE</scope>
</reference>
<accession>A0AA36DZJ5</accession>
<dbReference type="InterPro" id="IPR026960">
    <property type="entry name" value="RVT-Znf"/>
</dbReference>
<keyword evidence="3" id="KW-1185">Reference proteome</keyword>
<feature type="domain" description="Reverse transcriptase zinc-binding" evidence="1">
    <location>
        <begin position="30"/>
        <end position="100"/>
    </location>
</feature>
<evidence type="ECO:0000313" key="2">
    <source>
        <dbReference type="EMBL" id="CAI9276387.1"/>
    </source>
</evidence>
<dbReference type="EMBL" id="OX465079">
    <property type="protein sequence ID" value="CAI9276387.1"/>
    <property type="molecule type" value="Genomic_DNA"/>
</dbReference>
<name>A0AA36DZJ5_LACSI</name>
<evidence type="ECO:0000259" key="1">
    <source>
        <dbReference type="Pfam" id="PF13966"/>
    </source>
</evidence>
<sequence>MKKMKWFLGDKVGGREVDFFLDIVLIVKEEGDIVQTRWCRLVPIKLNVLLWRFLRDRIPTRGNLVKRGIDIHSILCPMCSLQSEDCSHTFVKCEIANQIWDKVFKWLDLPFLLFNDVLELFIWIDSLRIKKKKKNVVEVICIVVIWVL</sequence>
<protein>
    <recommendedName>
        <fullName evidence="1">Reverse transcriptase zinc-binding domain-containing protein</fullName>
    </recommendedName>
</protein>
<proteinExistence type="predicted"/>
<evidence type="ECO:0000313" key="3">
    <source>
        <dbReference type="Proteomes" id="UP001177003"/>
    </source>
</evidence>
<dbReference type="Pfam" id="PF13966">
    <property type="entry name" value="zf-RVT"/>
    <property type="match status" value="1"/>
</dbReference>
<dbReference type="AlphaFoldDB" id="A0AA36DZJ5"/>
<gene>
    <name evidence="2" type="ORF">LSALG_LOCUS16367</name>
</gene>
<organism evidence="2 3">
    <name type="scientific">Lactuca saligna</name>
    <name type="common">Willowleaf lettuce</name>
    <dbReference type="NCBI Taxonomy" id="75948"/>
    <lineage>
        <taxon>Eukaryota</taxon>
        <taxon>Viridiplantae</taxon>
        <taxon>Streptophyta</taxon>
        <taxon>Embryophyta</taxon>
        <taxon>Tracheophyta</taxon>
        <taxon>Spermatophyta</taxon>
        <taxon>Magnoliopsida</taxon>
        <taxon>eudicotyledons</taxon>
        <taxon>Gunneridae</taxon>
        <taxon>Pentapetalae</taxon>
        <taxon>asterids</taxon>
        <taxon>campanulids</taxon>
        <taxon>Asterales</taxon>
        <taxon>Asteraceae</taxon>
        <taxon>Cichorioideae</taxon>
        <taxon>Cichorieae</taxon>
        <taxon>Lactucinae</taxon>
        <taxon>Lactuca</taxon>
    </lineage>
</organism>